<sequence>MEGNRPCRHLGLSILGLILICTLQDSVAIDAPDIVTVENEGNTDSLKVTWTPPTGATDQVVTWSPADGSGSDTSFGLSGTATEHTIPGLTPGTLYNVTVTAQNGTDETSDDSEQGRTKPSPVNLTESGATNDSISAEWTKPSGAIDQYTFSCSEGTEDPSSPITDVSSNMYEVSCVGLSAAGADYTITVTSLSGNEISNESTTTITALPNMVHIEAGDATNSSFVASWNHPEGEMDSFQVFCYENDTAPEEISDVGSNSTYMYEVTCESLPTAGTGYQFSVISISGSKNVTSETVLYTSKLGASFGIRLYYFHTSSCNIWLILGPFCNISLVPMQHNPVTHLQPLHVHLRQHFITCISSGVFCSMI</sequence>
<evidence type="ECO:0000313" key="6">
    <source>
        <dbReference type="Proteomes" id="UP000007110"/>
    </source>
</evidence>
<evidence type="ECO:0000259" key="4">
    <source>
        <dbReference type="PROSITE" id="PS50853"/>
    </source>
</evidence>
<feature type="domain" description="Fibronectin type-III" evidence="4">
    <location>
        <begin position="31"/>
        <end position="122"/>
    </location>
</feature>
<dbReference type="PANTHER" id="PTHR46708">
    <property type="entry name" value="TENASCIN"/>
    <property type="match status" value="1"/>
</dbReference>
<evidence type="ECO:0000256" key="3">
    <source>
        <dbReference type="SAM" id="SignalP"/>
    </source>
</evidence>
<accession>A0A7M7P1Q0</accession>
<dbReference type="InParanoid" id="A0A7M7P1Q0"/>
<dbReference type="InterPro" id="IPR003961">
    <property type="entry name" value="FN3_dom"/>
</dbReference>
<name>A0A7M7P1Q0_STRPU</name>
<dbReference type="SUPFAM" id="SSF49265">
    <property type="entry name" value="Fibronectin type III"/>
    <property type="match status" value="3"/>
</dbReference>
<dbReference type="Pfam" id="PF00041">
    <property type="entry name" value="fn3"/>
    <property type="match status" value="2"/>
</dbReference>
<protein>
    <recommendedName>
        <fullName evidence="4">Fibronectin type-III domain-containing protein</fullName>
    </recommendedName>
</protein>
<dbReference type="Proteomes" id="UP000007110">
    <property type="component" value="Unassembled WGS sequence"/>
</dbReference>
<dbReference type="KEGG" id="spu:105439609"/>
<dbReference type="OrthoDB" id="10253954at2759"/>
<keyword evidence="3" id="KW-0732">Signal</keyword>
<dbReference type="Gene3D" id="2.60.40.10">
    <property type="entry name" value="Immunoglobulins"/>
    <property type="match status" value="3"/>
</dbReference>
<feature type="region of interest" description="Disordered" evidence="2">
    <location>
        <begin position="103"/>
        <end position="136"/>
    </location>
</feature>
<dbReference type="EnsemblMetazoa" id="XM_030988001">
    <property type="protein sequence ID" value="XP_030843861"/>
    <property type="gene ID" value="LOC105439609"/>
</dbReference>
<feature type="chain" id="PRO_5029877478" description="Fibronectin type-III domain-containing protein" evidence="3">
    <location>
        <begin position="29"/>
        <end position="366"/>
    </location>
</feature>
<dbReference type="InterPro" id="IPR036116">
    <property type="entry name" value="FN3_sf"/>
</dbReference>
<reference evidence="5" key="2">
    <citation type="submission" date="2021-01" db="UniProtKB">
        <authorList>
            <consortium name="EnsemblMetazoa"/>
        </authorList>
    </citation>
    <scope>IDENTIFICATION</scope>
</reference>
<dbReference type="AlphaFoldDB" id="A0A7M7P1Q0"/>
<dbReference type="RefSeq" id="XP_030843861.1">
    <property type="nucleotide sequence ID" value="XM_030988001.1"/>
</dbReference>
<dbReference type="OMA" id="HFITCIS"/>
<dbReference type="GeneID" id="105439609"/>
<evidence type="ECO:0000256" key="1">
    <source>
        <dbReference type="ARBA" id="ARBA00022737"/>
    </source>
</evidence>
<evidence type="ECO:0000313" key="5">
    <source>
        <dbReference type="EnsemblMetazoa" id="XP_030843861"/>
    </source>
</evidence>
<keyword evidence="1" id="KW-0677">Repeat</keyword>
<dbReference type="PANTHER" id="PTHR46708:SF2">
    <property type="entry name" value="FIBRONECTIN TYPE-III DOMAIN-CONTAINING PROTEIN"/>
    <property type="match status" value="1"/>
</dbReference>
<dbReference type="InterPro" id="IPR050991">
    <property type="entry name" value="ECM_Regulatory_Proteins"/>
</dbReference>
<proteinExistence type="predicted"/>
<reference evidence="6" key="1">
    <citation type="submission" date="2015-02" db="EMBL/GenBank/DDBJ databases">
        <title>Genome sequencing for Strongylocentrotus purpuratus.</title>
        <authorList>
            <person name="Murali S."/>
            <person name="Liu Y."/>
            <person name="Vee V."/>
            <person name="English A."/>
            <person name="Wang M."/>
            <person name="Skinner E."/>
            <person name="Han Y."/>
            <person name="Muzny D.M."/>
            <person name="Worley K.C."/>
            <person name="Gibbs R.A."/>
        </authorList>
    </citation>
    <scope>NUCLEOTIDE SEQUENCE</scope>
</reference>
<dbReference type="PROSITE" id="PS50853">
    <property type="entry name" value="FN3"/>
    <property type="match status" value="1"/>
</dbReference>
<dbReference type="SMART" id="SM00060">
    <property type="entry name" value="FN3"/>
    <property type="match status" value="3"/>
</dbReference>
<evidence type="ECO:0000256" key="2">
    <source>
        <dbReference type="SAM" id="MobiDB-lite"/>
    </source>
</evidence>
<feature type="compositionally biased region" description="Polar residues" evidence="2">
    <location>
        <begin position="120"/>
        <end position="136"/>
    </location>
</feature>
<dbReference type="CDD" id="cd00063">
    <property type="entry name" value="FN3"/>
    <property type="match status" value="2"/>
</dbReference>
<dbReference type="InterPro" id="IPR013783">
    <property type="entry name" value="Ig-like_fold"/>
</dbReference>
<keyword evidence="6" id="KW-1185">Reference proteome</keyword>
<feature type="signal peptide" evidence="3">
    <location>
        <begin position="1"/>
        <end position="28"/>
    </location>
</feature>
<organism evidence="5 6">
    <name type="scientific">Strongylocentrotus purpuratus</name>
    <name type="common">Purple sea urchin</name>
    <dbReference type="NCBI Taxonomy" id="7668"/>
    <lineage>
        <taxon>Eukaryota</taxon>
        <taxon>Metazoa</taxon>
        <taxon>Echinodermata</taxon>
        <taxon>Eleutherozoa</taxon>
        <taxon>Echinozoa</taxon>
        <taxon>Echinoidea</taxon>
        <taxon>Euechinoidea</taxon>
        <taxon>Echinacea</taxon>
        <taxon>Camarodonta</taxon>
        <taxon>Echinidea</taxon>
        <taxon>Strongylocentrotidae</taxon>
        <taxon>Strongylocentrotus</taxon>
    </lineage>
</organism>